<dbReference type="PANTHER" id="PTHR48111:SF1">
    <property type="entry name" value="TWO-COMPONENT RESPONSE REGULATOR ORR33"/>
    <property type="match status" value="1"/>
</dbReference>
<reference evidence="8 9" key="1">
    <citation type="submission" date="2015-08" db="EMBL/GenBank/DDBJ databases">
        <authorList>
            <person name="Babu N.S."/>
            <person name="Beckwith C.J."/>
            <person name="Beseler K.G."/>
            <person name="Brison A."/>
            <person name="Carone J.V."/>
            <person name="Caskin T.P."/>
            <person name="Diamond M."/>
            <person name="Durham M.E."/>
            <person name="Foxe J.M."/>
            <person name="Go M."/>
            <person name="Henderson B.A."/>
            <person name="Jones I.B."/>
            <person name="McGettigan J.A."/>
            <person name="Micheletti S.J."/>
            <person name="Nasrallah M.E."/>
            <person name="Ortiz D."/>
            <person name="Piller C.R."/>
            <person name="Privatt S.R."/>
            <person name="Schneider S.L."/>
            <person name="Sharp S."/>
            <person name="Smith T.C."/>
            <person name="Stanton J.D."/>
            <person name="Ullery H.E."/>
            <person name="Wilson R.J."/>
            <person name="Serrano M.G."/>
            <person name="Buck G."/>
            <person name="Lee V."/>
            <person name="Wang Y."/>
            <person name="Carvalho R."/>
            <person name="Voegtly L."/>
            <person name="Shi R."/>
            <person name="Duckworth R."/>
            <person name="Johnson A."/>
            <person name="Loviza R."/>
            <person name="Walstead R."/>
            <person name="Shah Z."/>
            <person name="Kiflezghi M."/>
            <person name="Wade K."/>
            <person name="Ball S.L."/>
            <person name="Bradley K.W."/>
            <person name="Asai D.J."/>
            <person name="Bowman C.A."/>
            <person name="Russell D.A."/>
            <person name="Pope W.H."/>
            <person name="Jacobs-Sera D."/>
            <person name="Hendrix R.W."/>
            <person name="Hatfull G.F."/>
        </authorList>
    </citation>
    <scope>NUCLEOTIDE SEQUENCE [LARGE SCALE GENOMIC DNA]</scope>
    <source>
        <strain evidence="8 9">DSM 27710</strain>
    </source>
</reference>
<dbReference type="OrthoDB" id="9788090at2"/>
<dbReference type="Gene3D" id="1.10.10.60">
    <property type="entry name" value="Homeodomain-like"/>
    <property type="match status" value="1"/>
</dbReference>
<dbReference type="EMBL" id="CP012332">
    <property type="protein sequence ID" value="AKU91304.1"/>
    <property type="molecule type" value="Genomic_DNA"/>
</dbReference>
<dbReference type="RefSeq" id="WP_050725631.1">
    <property type="nucleotide sequence ID" value="NZ_CP012332.1"/>
</dbReference>
<feature type="modified residue" description="4-aspartylphosphate" evidence="6">
    <location>
        <position position="53"/>
    </location>
</feature>
<evidence type="ECO:0000313" key="8">
    <source>
        <dbReference type="EMBL" id="AKU91304.1"/>
    </source>
</evidence>
<keyword evidence="2" id="KW-0902">Two-component regulatory system</keyword>
<keyword evidence="5" id="KW-0804">Transcription</keyword>
<evidence type="ECO:0000256" key="4">
    <source>
        <dbReference type="ARBA" id="ARBA00023125"/>
    </source>
</evidence>
<dbReference type="PATRIC" id="fig|1391653.3.peg.1773"/>
<dbReference type="KEGG" id="vin:AKJ08_1691"/>
<dbReference type="PANTHER" id="PTHR48111">
    <property type="entry name" value="REGULATOR OF RPOS"/>
    <property type="match status" value="1"/>
</dbReference>
<feature type="domain" description="Response regulatory" evidence="7">
    <location>
        <begin position="4"/>
        <end position="118"/>
    </location>
</feature>
<keyword evidence="4" id="KW-0238">DNA-binding</keyword>
<proteinExistence type="predicted"/>
<gene>
    <name evidence="8" type="ORF">AKJ08_1691</name>
</gene>
<dbReference type="Pfam" id="PF00072">
    <property type="entry name" value="Response_reg"/>
    <property type="match status" value="1"/>
</dbReference>
<dbReference type="PRINTS" id="PR01590">
    <property type="entry name" value="HTHFIS"/>
</dbReference>
<name>A0A0K1PDW0_9BACT</name>
<dbReference type="GO" id="GO:0000156">
    <property type="term" value="F:phosphorelay response regulator activity"/>
    <property type="evidence" value="ECO:0007669"/>
    <property type="project" value="TreeGrafter"/>
</dbReference>
<dbReference type="InterPro" id="IPR009057">
    <property type="entry name" value="Homeodomain-like_sf"/>
</dbReference>
<evidence type="ECO:0000256" key="5">
    <source>
        <dbReference type="ARBA" id="ARBA00023163"/>
    </source>
</evidence>
<evidence type="ECO:0000256" key="1">
    <source>
        <dbReference type="ARBA" id="ARBA00022553"/>
    </source>
</evidence>
<dbReference type="InterPro" id="IPR011006">
    <property type="entry name" value="CheY-like_superfamily"/>
</dbReference>
<evidence type="ECO:0000256" key="2">
    <source>
        <dbReference type="ARBA" id="ARBA00023012"/>
    </source>
</evidence>
<keyword evidence="9" id="KW-1185">Reference proteome</keyword>
<dbReference type="Pfam" id="PF02954">
    <property type="entry name" value="HTH_8"/>
    <property type="match status" value="1"/>
</dbReference>
<dbReference type="InterPro" id="IPR001789">
    <property type="entry name" value="Sig_transdc_resp-reg_receiver"/>
</dbReference>
<dbReference type="GO" id="GO:0005829">
    <property type="term" value="C:cytosol"/>
    <property type="evidence" value="ECO:0007669"/>
    <property type="project" value="TreeGrafter"/>
</dbReference>
<dbReference type="Proteomes" id="UP000055590">
    <property type="component" value="Chromosome"/>
</dbReference>
<organism evidence="8 9">
    <name type="scientific">Vulgatibacter incomptus</name>
    <dbReference type="NCBI Taxonomy" id="1391653"/>
    <lineage>
        <taxon>Bacteria</taxon>
        <taxon>Pseudomonadati</taxon>
        <taxon>Myxococcota</taxon>
        <taxon>Myxococcia</taxon>
        <taxon>Myxococcales</taxon>
        <taxon>Cystobacterineae</taxon>
        <taxon>Vulgatibacteraceae</taxon>
        <taxon>Vulgatibacter</taxon>
    </lineage>
</organism>
<evidence type="ECO:0000259" key="7">
    <source>
        <dbReference type="PROSITE" id="PS50110"/>
    </source>
</evidence>
<dbReference type="InterPro" id="IPR039420">
    <property type="entry name" value="WalR-like"/>
</dbReference>
<dbReference type="SMART" id="SM00448">
    <property type="entry name" value="REC"/>
    <property type="match status" value="1"/>
</dbReference>
<keyword evidence="1 6" id="KW-0597">Phosphoprotein</keyword>
<dbReference type="Gene3D" id="3.40.50.2300">
    <property type="match status" value="1"/>
</dbReference>
<dbReference type="InterPro" id="IPR002197">
    <property type="entry name" value="HTH_Fis"/>
</dbReference>
<dbReference type="SUPFAM" id="SSF52172">
    <property type="entry name" value="CheY-like"/>
    <property type="match status" value="1"/>
</dbReference>
<evidence type="ECO:0000256" key="3">
    <source>
        <dbReference type="ARBA" id="ARBA00023015"/>
    </source>
</evidence>
<evidence type="ECO:0000313" key="9">
    <source>
        <dbReference type="Proteomes" id="UP000055590"/>
    </source>
</evidence>
<dbReference type="CDD" id="cd17563">
    <property type="entry name" value="REC_RegA-like"/>
    <property type="match status" value="1"/>
</dbReference>
<protein>
    <submittedName>
        <fullName evidence="8">Dna binding response regulator PrrA (RegA)</fullName>
    </submittedName>
</protein>
<dbReference type="PROSITE" id="PS50110">
    <property type="entry name" value="RESPONSE_REGULATORY"/>
    <property type="match status" value="1"/>
</dbReference>
<dbReference type="AlphaFoldDB" id="A0A0K1PDW0"/>
<dbReference type="STRING" id="1391653.AKJ08_1691"/>
<sequence>MKTSVLVVDDDEIFRNRLARALTERGLEVRTAGDGEEALRLAREESPEQAIVDLRMPGISGLDVVRGLHEIDPSTRILVLTGYGSIATAVAAVRLGAVDYLAKPADVEQIRAALDGIQADDAAPPGDIPSLARVEWEHIQRVLHDCGGNVSHAAKALGIHRRSLQRKLAKNPVLR</sequence>
<keyword evidence="3" id="KW-0805">Transcription regulation</keyword>
<dbReference type="GO" id="GO:0000976">
    <property type="term" value="F:transcription cis-regulatory region binding"/>
    <property type="evidence" value="ECO:0007669"/>
    <property type="project" value="TreeGrafter"/>
</dbReference>
<dbReference type="GO" id="GO:0032993">
    <property type="term" value="C:protein-DNA complex"/>
    <property type="evidence" value="ECO:0007669"/>
    <property type="project" value="TreeGrafter"/>
</dbReference>
<evidence type="ECO:0000256" key="6">
    <source>
        <dbReference type="PROSITE-ProRule" id="PRU00169"/>
    </source>
</evidence>
<accession>A0A0K1PDW0</accession>
<dbReference type="GO" id="GO:0006355">
    <property type="term" value="P:regulation of DNA-templated transcription"/>
    <property type="evidence" value="ECO:0007669"/>
    <property type="project" value="TreeGrafter"/>
</dbReference>
<dbReference type="SUPFAM" id="SSF46689">
    <property type="entry name" value="Homeodomain-like"/>
    <property type="match status" value="1"/>
</dbReference>